<proteinExistence type="predicted"/>
<feature type="transmembrane region" description="Helical" evidence="7">
    <location>
        <begin position="521"/>
        <end position="540"/>
    </location>
</feature>
<dbReference type="EMBL" id="JADBJN010000002">
    <property type="protein sequence ID" value="KAG5677803.1"/>
    <property type="molecule type" value="Genomic_DNA"/>
</dbReference>
<keyword evidence="2 7" id="KW-0812">Transmembrane</keyword>
<protein>
    <recommendedName>
        <fullName evidence="13">Intimal thickness related receptor IRP domain-containing protein</fullName>
    </recommendedName>
</protein>
<evidence type="ECO:0000256" key="3">
    <source>
        <dbReference type="ARBA" id="ARBA00022989"/>
    </source>
</evidence>
<evidence type="ECO:0000256" key="5">
    <source>
        <dbReference type="ARBA" id="ARBA00023180"/>
    </source>
</evidence>
<feature type="transmembrane region" description="Helical" evidence="7">
    <location>
        <begin position="485"/>
        <end position="509"/>
    </location>
</feature>
<feature type="chain" id="PRO_5039944721" description="Intimal thickness related receptor IRP domain-containing protein" evidence="8">
    <location>
        <begin position="20"/>
        <end position="809"/>
    </location>
</feature>
<feature type="compositionally biased region" description="Low complexity" evidence="6">
    <location>
        <begin position="724"/>
        <end position="738"/>
    </location>
</feature>
<dbReference type="InterPro" id="IPR047831">
    <property type="entry name" value="GPR180/TMEM145"/>
</dbReference>
<comment type="subcellular location">
    <subcellularLocation>
        <location evidence="1">Membrane</location>
        <topology evidence="1">Multi-pass membrane protein</topology>
    </subcellularLocation>
</comment>
<evidence type="ECO:0000313" key="12">
    <source>
        <dbReference type="Proteomes" id="UP001107558"/>
    </source>
</evidence>
<feature type="transmembrane region" description="Helical" evidence="7">
    <location>
        <begin position="418"/>
        <end position="435"/>
    </location>
</feature>
<name>A0A9J6C7L5_POLVA</name>
<evidence type="ECO:0000256" key="4">
    <source>
        <dbReference type="ARBA" id="ARBA00023136"/>
    </source>
</evidence>
<evidence type="ECO:0000256" key="8">
    <source>
        <dbReference type="SAM" id="SignalP"/>
    </source>
</evidence>
<feature type="compositionally biased region" description="Polar residues" evidence="6">
    <location>
        <begin position="740"/>
        <end position="750"/>
    </location>
</feature>
<gene>
    <name evidence="11" type="ORF">PVAND_007531</name>
</gene>
<evidence type="ECO:0000259" key="9">
    <source>
        <dbReference type="Pfam" id="PF10192"/>
    </source>
</evidence>
<feature type="compositionally biased region" description="Polar residues" evidence="6">
    <location>
        <begin position="702"/>
        <end position="714"/>
    </location>
</feature>
<evidence type="ECO:0000256" key="2">
    <source>
        <dbReference type="ARBA" id="ARBA00022692"/>
    </source>
</evidence>
<feature type="transmembrane region" description="Helical" evidence="7">
    <location>
        <begin position="379"/>
        <end position="398"/>
    </location>
</feature>
<feature type="region of interest" description="Disordered" evidence="6">
    <location>
        <begin position="635"/>
        <end position="753"/>
    </location>
</feature>
<dbReference type="OrthoDB" id="205745at2759"/>
<keyword evidence="12" id="KW-1185">Reference proteome</keyword>
<feature type="transmembrane region" description="Helical" evidence="7">
    <location>
        <begin position="347"/>
        <end position="367"/>
    </location>
</feature>
<feature type="transmembrane region" description="Helical" evidence="7">
    <location>
        <begin position="313"/>
        <end position="335"/>
    </location>
</feature>
<feature type="domain" description="GPR180-like N-terminal" evidence="10">
    <location>
        <begin position="200"/>
        <end position="287"/>
    </location>
</feature>
<feature type="signal peptide" evidence="8">
    <location>
        <begin position="1"/>
        <end position="19"/>
    </location>
</feature>
<accession>A0A9J6C7L5</accession>
<dbReference type="PANTHER" id="PTHR23252:SF24">
    <property type="entry name" value="TRANSMEMBRANE PROTEIN 145"/>
    <property type="match status" value="1"/>
</dbReference>
<evidence type="ECO:0000256" key="6">
    <source>
        <dbReference type="SAM" id="MobiDB-lite"/>
    </source>
</evidence>
<evidence type="ECO:0000256" key="7">
    <source>
        <dbReference type="SAM" id="Phobius"/>
    </source>
</evidence>
<dbReference type="InterPro" id="IPR019336">
    <property type="entry name" value="GPR180/TMEM145_TM"/>
</dbReference>
<dbReference type="GO" id="GO:0007186">
    <property type="term" value="P:G protein-coupled receptor signaling pathway"/>
    <property type="evidence" value="ECO:0007669"/>
    <property type="project" value="InterPro"/>
</dbReference>
<feature type="compositionally biased region" description="Polar residues" evidence="6">
    <location>
        <begin position="686"/>
        <end position="695"/>
    </location>
</feature>
<feature type="compositionally biased region" description="Acidic residues" evidence="6">
    <location>
        <begin position="662"/>
        <end position="675"/>
    </location>
</feature>
<sequence>MKVIGFFLFLILLVAKSKAKYVEGHIKTLDDWVFVSRFCFLSESGRYEYLIEYEKKYGDLQLLLYYDEPHQWHSVYKTAKTCQEKISVLSVQDNQIVTLSARSPYFIKSGCTLRTVSKNEANEQLTTSAPKPAVTTNKNKNEDEIDSTYFDKFLKSTSEMPPVTDQDIFNSSSSAYTTEENFTDVDADNFNFTDVDYKTLVFDQNSQNNNLENSTEYRTDVEEMFEENPNENANRTKRQTYSRSYDYDKKQTILVSCHNTGTFTSARQRWWYIALANCGSTKGIDVRFRFKMTNGIGFWNEHFSADEMYIPPVLLVEILCYTFLLLTIFLCGLELKTRQLYHCTYRLFTLSAVLHWSGVLLNSVTWAKYAMSGTGPFPIFGGFLNGASEIAFLLLMLLMAKGYTITRARLSTASTVKITVFINLYIVVYISLYVYQSEVFDQGEVLNLYESGSGYAIAILRCFAWGFFLIACTTTLRKFPEKRSFYLPFAIFGSLWILAGPILIFLIVGNLDAWVRESVCFMAFAFVNFSGFCVFLWITWPSRANKSFPYHVKTNHIGIANSDDDGSDYPRHTYEPSSRVPDASIIIPLSRRTEEFVTSTTGIYNAGFVRDYMRTTSHAPHSIPQQCMISQSIHHRLPSPTHEPPPLMSITNDRLYGKDTLNNDDDDDDDSDTLETESGIVKHSADNVNNRMSSFESEESVANETGRRQISQDNDSGHLSLEASTSPNSNENSSTPLNDSLESNKQNSPDNLPAILKDNTFKVKAPNKILLDPIKLPSLMNTLNNTTNIIPSSNTEVPRHLFTVKKSDQ</sequence>
<reference evidence="11" key="1">
    <citation type="submission" date="2021-03" db="EMBL/GenBank/DDBJ databases">
        <title>Chromosome level genome of the anhydrobiotic midge Polypedilum vanderplanki.</title>
        <authorList>
            <person name="Yoshida Y."/>
            <person name="Kikawada T."/>
            <person name="Gusev O."/>
        </authorList>
    </citation>
    <scope>NUCLEOTIDE SEQUENCE</scope>
    <source>
        <strain evidence="11">NIAS01</strain>
        <tissue evidence="11">Whole body or cell culture</tissue>
    </source>
</reference>
<keyword evidence="4 7" id="KW-0472">Membrane</keyword>
<dbReference type="Proteomes" id="UP001107558">
    <property type="component" value="Chromosome 2"/>
</dbReference>
<dbReference type="InterPro" id="IPR053880">
    <property type="entry name" value="GPR180-like_N"/>
</dbReference>
<keyword evidence="8" id="KW-0732">Signal</keyword>
<dbReference type="Pfam" id="PF10192">
    <property type="entry name" value="GPR180-TMEM145_TM"/>
    <property type="match status" value="1"/>
</dbReference>
<dbReference type="GO" id="GO:0016020">
    <property type="term" value="C:membrane"/>
    <property type="evidence" value="ECO:0007669"/>
    <property type="project" value="UniProtKB-SubCell"/>
</dbReference>
<organism evidence="11 12">
    <name type="scientific">Polypedilum vanderplanki</name>
    <name type="common">Sleeping chironomid midge</name>
    <dbReference type="NCBI Taxonomy" id="319348"/>
    <lineage>
        <taxon>Eukaryota</taxon>
        <taxon>Metazoa</taxon>
        <taxon>Ecdysozoa</taxon>
        <taxon>Arthropoda</taxon>
        <taxon>Hexapoda</taxon>
        <taxon>Insecta</taxon>
        <taxon>Pterygota</taxon>
        <taxon>Neoptera</taxon>
        <taxon>Endopterygota</taxon>
        <taxon>Diptera</taxon>
        <taxon>Nematocera</taxon>
        <taxon>Chironomoidea</taxon>
        <taxon>Chironomidae</taxon>
        <taxon>Chironominae</taxon>
        <taxon>Polypedilum</taxon>
        <taxon>Polypedilum</taxon>
    </lineage>
</organism>
<feature type="domain" description="GPR180-like N-terminal" evidence="10">
    <location>
        <begin position="22"/>
        <end position="119"/>
    </location>
</feature>
<evidence type="ECO:0000256" key="1">
    <source>
        <dbReference type="ARBA" id="ARBA00004141"/>
    </source>
</evidence>
<dbReference type="Pfam" id="PF21892">
    <property type="entry name" value="TMEM145_N"/>
    <property type="match status" value="2"/>
</dbReference>
<keyword evidence="3 7" id="KW-1133">Transmembrane helix</keyword>
<evidence type="ECO:0008006" key="13">
    <source>
        <dbReference type="Google" id="ProtNLM"/>
    </source>
</evidence>
<feature type="compositionally biased region" description="Polar residues" evidence="6">
    <location>
        <begin position="122"/>
        <end position="138"/>
    </location>
</feature>
<evidence type="ECO:0000259" key="10">
    <source>
        <dbReference type="Pfam" id="PF21892"/>
    </source>
</evidence>
<comment type="caution">
    <text evidence="11">The sequence shown here is derived from an EMBL/GenBank/DDBJ whole genome shotgun (WGS) entry which is preliminary data.</text>
</comment>
<feature type="transmembrane region" description="Helical" evidence="7">
    <location>
        <begin position="455"/>
        <end position="473"/>
    </location>
</feature>
<evidence type="ECO:0000313" key="11">
    <source>
        <dbReference type="EMBL" id="KAG5677803.1"/>
    </source>
</evidence>
<dbReference type="PANTHER" id="PTHR23252">
    <property type="entry name" value="INTIMAL THICKNESS RECEPTOR-RELATED"/>
    <property type="match status" value="1"/>
</dbReference>
<dbReference type="GO" id="GO:0019236">
    <property type="term" value="P:response to pheromone"/>
    <property type="evidence" value="ECO:0007669"/>
    <property type="project" value="InterPro"/>
</dbReference>
<dbReference type="AlphaFoldDB" id="A0A9J6C7L5"/>
<feature type="region of interest" description="Disordered" evidence="6">
    <location>
        <begin position="122"/>
        <end position="141"/>
    </location>
</feature>
<feature type="domain" description="GPR180/TMEM145 transmembrane" evidence="9">
    <location>
        <begin position="321"/>
        <end position="535"/>
    </location>
</feature>
<keyword evidence="5" id="KW-0325">Glycoprotein</keyword>